<feature type="region of interest" description="Disordered" evidence="1">
    <location>
        <begin position="69"/>
        <end position="90"/>
    </location>
</feature>
<gene>
    <name evidence="3" type="ORF">JAAARDRAFT_193108</name>
</gene>
<name>A0A067PV14_9AGAM</name>
<feature type="domain" description="GDP/GTP exchange factor Sec2 N-terminal" evidence="2">
    <location>
        <begin position="226"/>
        <end position="290"/>
    </location>
</feature>
<proteinExistence type="predicted"/>
<evidence type="ECO:0000313" key="4">
    <source>
        <dbReference type="Proteomes" id="UP000027265"/>
    </source>
</evidence>
<feature type="compositionally biased region" description="Polar residues" evidence="1">
    <location>
        <begin position="9"/>
        <end position="21"/>
    </location>
</feature>
<protein>
    <recommendedName>
        <fullName evidence="2">GDP/GTP exchange factor Sec2 N-terminal domain-containing protein</fullName>
    </recommendedName>
</protein>
<dbReference type="OrthoDB" id="2590620at2759"/>
<sequence length="353" mass="36720">MSKLHKASQDQAAQQDFTSGPTGPATGRSGINDQGYGQDNSYQQPTGPAGGVGGQGGYGAGNMAGVGAHHNVAGHTSQGSAPYNTDPNYDGRANVAHGAQGEVEPQIPPANQVTVNTGQFLHGGGRRVLAGKVEEAKGTKMQASELDAAERLEREAMMRHERAVAHGAHPDNRHLGGHVPGNNQQNPAGTLRPDVMTKQPGQAGVTGTGMIGCSGAPRSGTPRDSQAARRGQAETARADIEKELDDLSAHAFDQANTMVAEARLARAISKSKVVEAELALKGAEEAVAMMLEHMQTMQGDKEAAERAAEEMKLTMDKGKLVERSQSGPGHPSSRLPGCRLILAEGVLNALQGS</sequence>
<feature type="region of interest" description="Disordered" evidence="1">
    <location>
        <begin position="203"/>
        <end position="236"/>
    </location>
</feature>
<dbReference type="HOGENOM" id="CLU_785417_0_0_1"/>
<dbReference type="STRING" id="933084.A0A067PV14"/>
<dbReference type="InterPro" id="IPR009449">
    <property type="entry name" value="Sec2_N"/>
</dbReference>
<feature type="region of interest" description="Disordered" evidence="1">
    <location>
        <begin position="1"/>
        <end position="55"/>
    </location>
</feature>
<dbReference type="Proteomes" id="UP000027265">
    <property type="component" value="Unassembled WGS sequence"/>
</dbReference>
<dbReference type="Pfam" id="PF06428">
    <property type="entry name" value="Sec2p"/>
    <property type="match status" value="1"/>
</dbReference>
<dbReference type="InParanoid" id="A0A067PV14"/>
<dbReference type="SUPFAM" id="SSF144284">
    <property type="entry name" value="Sec2 N-terminal region"/>
    <property type="match status" value="1"/>
</dbReference>
<reference evidence="4" key="1">
    <citation type="journal article" date="2014" name="Proc. Natl. Acad. Sci. U.S.A.">
        <title>Extensive sampling of basidiomycete genomes demonstrates inadequacy of the white-rot/brown-rot paradigm for wood decay fungi.</title>
        <authorList>
            <person name="Riley R."/>
            <person name="Salamov A.A."/>
            <person name="Brown D.W."/>
            <person name="Nagy L.G."/>
            <person name="Floudas D."/>
            <person name="Held B.W."/>
            <person name="Levasseur A."/>
            <person name="Lombard V."/>
            <person name="Morin E."/>
            <person name="Otillar R."/>
            <person name="Lindquist E.A."/>
            <person name="Sun H."/>
            <person name="LaButti K.M."/>
            <person name="Schmutz J."/>
            <person name="Jabbour D."/>
            <person name="Luo H."/>
            <person name="Baker S.E."/>
            <person name="Pisabarro A.G."/>
            <person name="Walton J.D."/>
            <person name="Blanchette R.A."/>
            <person name="Henrissat B."/>
            <person name="Martin F."/>
            <person name="Cullen D."/>
            <person name="Hibbett D.S."/>
            <person name="Grigoriev I.V."/>
        </authorList>
    </citation>
    <scope>NUCLEOTIDE SEQUENCE [LARGE SCALE GENOMIC DNA]</scope>
    <source>
        <strain evidence="4">MUCL 33604</strain>
    </source>
</reference>
<evidence type="ECO:0000256" key="1">
    <source>
        <dbReference type="SAM" id="MobiDB-lite"/>
    </source>
</evidence>
<organism evidence="3 4">
    <name type="scientific">Jaapia argillacea MUCL 33604</name>
    <dbReference type="NCBI Taxonomy" id="933084"/>
    <lineage>
        <taxon>Eukaryota</taxon>
        <taxon>Fungi</taxon>
        <taxon>Dikarya</taxon>
        <taxon>Basidiomycota</taxon>
        <taxon>Agaricomycotina</taxon>
        <taxon>Agaricomycetes</taxon>
        <taxon>Agaricomycetidae</taxon>
        <taxon>Jaapiales</taxon>
        <taxon>Jaapiaceae</taxon>
        <taxon>Jaapia</taxon>
    </lineage>
</organism>
<dbReference type="AlphaFoldDB" id="A0A067PV14"/>
<evidence type="ECO:0000313" key="3">
    <source>
        <dbReference type="EMBL" id="KDQ58554.1"/>
    </source>
</evidence>
<feature type="compositionally biased region" description="Polar residues" evidence="1">
    <location>
        <begin position="74"/>
        <end position="87"/>
    </location>
</feature>
<dbReference type="EMBL" id="KL197717">
    <property type="protein sequence ID" value="KDQ58554.1"/>
    <property type="molecule type" value="Genomic_DNA"/>
</dbReference>
<accession>A0A067PV14</accession>
<dbReference type="Gene3D" id="6.10.140.910">
    <property type="match status" value="1"/>
</dbReference>
<keyword evidence="4" id="KW-1185">Reference proteome</keyword>
<feature type="compositionally biased region" description="Polar residues" evidence="1">
    <location>
        <begin position="29"/>
        <end position="46"/>
    </location>
</feature>
<evidence type="ECO:0000259" key="2">
    <source>
        <dbReference type="Pfam" id="PF06428"/>
    </source>
</evidence>